<comment type="pathway">
    <text evidence="3">Secondary metabolite biosynthesis.</text>
</comment>
<gene>
    <name evidence="16" type="ORF">QCA50_004060</name>
</gene>
<reference evidence="16 17" key="1">
    <citation type="submission" date="2022-09" db="EMBL/GenBank/DDBJ databases">
        <authorList>
            <person name="Palmer J.M."/>
        </authorList>
    </citation>
    <scope>NUCLEOTIDE SEQUENCE [LARGE SCALE GENOMIC DNA]</scope>
    <source>
        <strain evidence="16 17">DSM 7382</strain>
    </source>
</reference>
<proteinExistence type="inferred from homology"/>
<dbReference type="Gene3D" id="1.10.630.10">
    <property type="entry name" value="Cytochrome P450"/>
    <property type="match status" value="1"/>
</dbReference>
<dbReference type="EMBL" id="JASBNA010000004">
    <property type="protein sequence ID" value="KAK7692435.1"/>
    <property type="molecule type" value="Genomic_DNA"/>
</dbReference>
<dbReference type="InterPro" id="IPR050364">
    <property type="entry name" value="Cytochrome_P450_fung"/>
</dbReference>
<dbReference type="GO" id="GO:0004497">
    <property type="term" value="F:monooxygenase activity"/>
    <property type="evidence" value="ECO:0007669"/>
    <property type="project" value="UniProtKB-KW"/>
</dbReference>
<evidence type="ECO:0000256" key="15">
    <source>
        <dbReference type="SAM" id="SignalP"/>
    </source>
</evidence>
<dbReference type="GO" id="GO:0016020">
    <property type="term" value="C:membrane"/>
    <property type="evidence" value="ECO:0007669"/>
    <property type="project" value="UniProtKB-SubCell"/>
</dbReference>
<evidence type="ECO:0000256" key="8">
    <source>
        <dbReference type="ARBA" id="ARBA00022989"/>
    </source>
</evidence>
<sequence>MSYSLFPTLLAVLSVWLVLRLRKVGSRERDLPPGPPTLPLLGNLLEFPTSKIYIQFSKWAKSYGDIFSLKIGPTTVVVLSDPKIIRECLDVHGATTSSRPFFYVNELISNNCEIGFMEYGPTWRNLRRAAHDVLSAEACVKYIPIQRAEAFRLMYDLLERPQQFTTHIYRYAASVIFSVIYGIHCPEFENTFIREFYDVTAEFDKVLKPGFAPPVEWFPILRHIPERWAPWKRICKAIRTQQRKLFFTLLDLCEENMKNGTRNGCFMESVIDRQAEYSFDRELLGYFGAGILEGGTDTTSVYLQSFVGCVVANPAIQARAQAEIDHVIGSKRCPEPDDFEHLPYLQALVKEVHRYCPVTPLAVPHATIADERIGNYVIPKGSTIFMNTWAINRHEDYYDNPHIFDPERYMQSEFGTKPDVDTSAFRNDMIFGAGRRICPGKHLASTSITLNAMNLLWAFNFLPAKDLHTGEQKKIDLNDAEDFDCEIVPRSAEKADMIRAQFVVAKSTFELFDRRVPVTAS</sequence>
<keyword evidence="15" id="KW-0732">Signal</keyword>
<evidence type="ECO:0000256" key="7">
    <source>
        <dbReference type="ARBA" id="ARBA00022723"/>
    </source>
</evidence>
<dbReference type="InterPro" id="IPR002401">
    <property type="entry name" value="Cyt_P450_E_grp-I"/>
</dbReference>
<dbReference type="PRINTS" id="PR00385">
    <property type="entry name" value="P450"/>
</dbReference>
<dbReference type="SUPFAM" id="SSF48264">
    <property type="entry name" value="Cytochrome P450"/>
    <property type="match status" value="1"/>
</dbReference>
<name>A0AAW0GMW9_9APHY</name>
<evidence type="ECO:0000256" key="12">
    <source>
        <dbReference type="ARBA" id="ARBA00023136"/>
    </source>
</evidence>
<evidence type="ECO:0000256" key="13">
    <source>
        <dbReference type="PIRSR" id="PIRSR602401-1"/>
    </source>
</evidence>
<keyword evidence="11 14" id="KW-0503">Monooxygenase</keyword>
<comment type="caution">
    <text evidence="16">The sequence shown here is derived from an EMBL/GenBank/DDBJ whole genome shotgun (WGS) entry which is preliminary data.</text>
</comment>
<dbReference type="AlphaFoldDB" id="A0AAW0GMW9"/>
<dbReference type="InterPro" id="IPR036396">
    <property type="entry name" value="Cyt_P450_sf"/>
</dbReference>
<keyword evidence="9 14" id="KW-0560">Oxidoreductase</keyword>
<evidence type="ECO:0000256" key="9">
    <source>
        <dbReference type="ARBA" id="ARBA00023002"/>
    </source>
</evidence>
<evidence type="ECO:0000256" key="2">
    <source>
        <dbReference type="ARBA" id="ARBA00004370"/>
    </source>
</evidence>
<evidence type="ECO:0008006" key="18">
    <source>
        <dbReference type="Google" id="ProtNLM"/>
    </source>
</evidence>
<evidence type="ECO:0000256" key="4">
    <source>
        <dbReference type="ARBA" id="ARBA00010617"/>
    </source>
</evidence>
<dbReference type="InterPro" id="IPR017972">
    <property type="entry name" value="Cyt_P450_CS"/>
</dbReference>
<feature type="signal peptide" evidence="15">
    <location>
        <begin position="1"/>
        <end position="26"/>
    </location>
</feature>
<dbReference type="PANTHER" id="PTHR46300:SF2">
    <property type="entry name" value="CYTOCHROME P450 MONOOXYGENASE ALNH-RELATED"/>
    <property type="match status" value="1"/>
</dbReference>
<keyword evidence="17" id="KW-1185">Reference proteome</keyword>
<keyword evidence="5 13" id="KW-0349">Heme</keyword>
<dbReference type="GO" id="GO:0005506">
    <property type="term" value="F:iron ion binding"/>
    <property type="evidence" value="ECO:0007669"/>
    <property type="project" value="InterPro"/>
</dbReference>
<comment type="similarity">
    <text evidence="4 14">Belongs to the cytochrome P450 family.</text>
</comment>
<evidence type="ECO:0000256" key="11">
    <source>
        <dbReference type="ARBA" id="ARBA00023033"/>
    </source>
</evidence>
<dbReference type="PANTHER" id="PTHR46300">
    <property type="entry name" value="P450, PUTATIVE (EUROFUNG)-RELATED-RELATED"/>
    <property type="match status" value="1"/>
</dbReference>
<keyword evidence="7 13" id="KW-0479">Metal-binding</keyword>
<protein>
    <recommendedName>
        <fullName evidence="18">Cytochrome P450</fullName>
    </recommendedName>
</protein>
<evidence type="ECO:0000313" key="17">
    <source>
        <dbReference type="Proteomes" id="UP001385951"/>
    </source>
</evidence>
<accession>A0AAW0GMW9</accession>
<dbReference type="CDD" id="cd11065">
    <property type="entry name" value="CYP64-like"/>
    <property type="match status" value="1"/>
</dbReference>
<dbReference type="PROSITE" id="PS00086">
    <property type="entry name" value="CYTOCHROME_P450"/>
    <property type="match status" value="1"/>
</dbReference>
<evidence type="ECO:0000313" key="16">
    <source>
        <dbReference type="EMBL" id="KAK7692435.1"/>
    </source>
</evidence>
<evidence type="ECO:0000256" key="3">
    <source>
        <dbReference type="ARBA" id="ARBA00005179"/>
    </source>
</evidence>
<feature type="chain" id="PRO_5043384807" description="Cytochrome P450" evidence="15">
    <location>
        <begin position="27"/>
        <end position="521"/>
    </location>
</feature>
<keyword evidence="8" id="KW-1133">Transmembrane helix</keyword>
<comment type="subcellular location">
    <subcellularLocation>
        <location evidence="2">Membrane</location>
    </subcellularLocation>
</comment>
<keyword evidence="6" id="KW-0812">Transmembrane</keyword>
<evidence type="ECO:0000256" key="6">
    <source>
        <dbReference type="ARBA" id="ARBA00022692"/>
    </source>
</evidence>
<keyword evidence="12" id="KW-0472">Membrane</keyword>
<dbReference type="GO" id="GO:0020037">
    <property type="term" value="F:heme binding"/>
    <property type="evidence" value="ECO:0007669"/>
    <property type="project" value="InterPro"/>
</dbReference>
<dbReference type="GO" id="GO:0016705">
    <property type="term" value="F:oxidoreductase activity, acting on paired donors, with incorporation or reduction of molecular oxygen"/>
    <property type="evidence" value="ECO:0007669"/>
    <property type="project" value="InterPro"/>
</dbReference>
<dbReference type="Pfam" id="PF00067">
    <property type="entry name" value="p450"/>
    <property type="match status" value="1"/>
</dbReference>
<dbReference type="PRINTS" id="PR00463">
    <property type="entry name" value="EP450I"/>
</dbReference>
<comment type="cofactor">
    <cofactor evidence="1 13">
        <name>heme</name>
        <dbReference type="ChEBI" id="CHEBI:30413"/>
    </cofactor>
</comment>
<feature type="binding site" description="axial binding residue" evidence="13">
    <location>
        <position position="438"/>
    </location>
    <ligand>
        <name>heme</name>
        <dbReference type="ChEBI" id="CHEBI:30413"/>
    </ligand>
    <ligandPart>
        <name>Fe</name>
        <dbReference type="ChEBI" id="CHEBI:18248"/>
    </ligandPart>
</feature>
<dbReference type="InterPro" id="IPR001128">
    <property type="entry name" value="Cyt_P450"/>
</dbReference>
<evidence type="ECO:0000256" key="14">
    <source>
        <dbReference type="RuleBase" id="RU000461"/>
    </source>
</evidence>
<dbReference type="Proteomes" id="UP001385951">
    <property type="component" value="Unassembled WGS sequence"/>
</dbReference>
<keyword evidence="10 13" id="KW-0408">Iron</keyword>
<organism evidence="16 17">
    <name type="scientific">Cerrena zonata</name>
    <dbReference type="NCBI Taxonomy" id="2478898"/>
    <lineage>
        <taxon>Eukaryota</taxon>
        <taxon>Fungi</taxon>
        <taxon>Dikarya</taxon>
        <taxon>Basidiomycota</taxon>
        <taxon>Agaricomycotina</taxon>
        <taxon>Agaricomycetes</taxon>
        <taxon>Polyporales</taxon>
        <taxon>Cerrenaceae</taxon>
        <taxon>Cerrena</taxon>
    </lineage>
</organism>
<evidence type="ECO:0000256" key="1">
    <source>
        <dbReference type="ARBA" id="ARBA00001971"/>
    </source>
</evidence>
<evidence type="ECO:0000256" key="5">
    <source>
        <dbReference type="ARBA" id="ARBA00022617"/>
    </source>
</evidence>
<evidence type="ECO:0000256" key="10">
    <source>
        <dbReference type="ARBA" id="ARBA00023004"/>
    </source>
</evidence>